<comment type="similarity">
    <text evidence="1">Belongs to the LytR/CpsA/Psr (LCP) family.</text>
</comment>
<keyword evidence="5" id="KW-1185">Reference proteome</keyword>
<dbReference type="PANTHER" id="PTHR33392">
    <property type="entry name" value="POLYISOPRENYL-TEICHOIC ACID--PEPTIDOGLYCAN TEICHOIC ACID TRANSFERASE TAGU"/>
    <property type="match status" value="1"/>
</dbReference>
<dbReference type="KEGG" id="xya:ET471_10330"/>
<feature type="domain" description="Cell envelope-related transcriptional attenuator" evidence="3">
    <location>
        <begin position="104"/>
        <end position="272"/>
    </location>
</feature>
<feature type="compositionally biased region" description="Pro residues" evidence="2">
    <location>
        <begin position="432"/>
        <end position="443"/>
    </location>
</feature>
<protein>
    <submittedName>
        <fullName evidence="4">LytR family transcriptional regulator</fullName>
    </submittedName>
</protein>
<dbReference type="Gene3D" id="3.40.630.190">
    <property type="entry name" value="LCP protein"/>
    <property type="match status" value="1"/>
</dbReference>
<evidence type="ECO:0000256" key="2">
    <source>
        <dbReference type="SAM" id="MobiDB-lite"/>
    </source>
</evidence>
<evidence type="ECO:0000256" key="1">
    <source>
        <dbReference type="ARBA" id="ARBA00006068"/>
    </source>
</evidence>
<feature type="compositionally biased region" description="Low complexity" evidence="2">
    <location>
        <begin position="363"/>
        <end position="372"/>
    </location>
</feature>
<feature type="region of interest" description="Disordered" evidence="2">
    <location>
        <begin position="353"/>
        <end position="443"/>
    </location>
</feature>
<dbReference type="NCBIfam" id="TIGR00350">
    <property type="entry name" value="lytR_cpsA_psr"/>
    <property type="match status" value="1"/>
</dbReference>
<dbReference type="Pfam" id="PF03816">
    <property type="entry name" value="LytR_cpsA_psr"/>
    <property type="match status" value="1"/>
</dbReference>
<evidence type="ECO:0000313" key="5">
    <source>
        <dbReference type="Proteomes" id="UP000292118"/>
    </source>
</evidence>
<evidence type="ECO:0000313" key="4">
    <source>
        <dbReference type="EMBL" id="QAY70378.1"/>
    </source>
</evidence>
<name>A0A4P6FII9_9MICO</name>
<dbReference type="InterPro" id="IPR004474">
    <property type="entry name" value="LytR_CpsA_psr"/>
</dbReference>
<reference evidence="4 5" key="1">
    <citation type="submission" date="2019-01" db="EMBL/GenBank/DDBJ databases">
        <title>Genome sequencing of strain FW10M-9.</title>
        <authorList>
            <person name="Heo J."/>
            <person name="Kim S.-J."/>
            <person name="Kim J.-S."/>
            <person name="Hong S.-B."/>
            <person name="Kwon S.-W."/>
        </authorList>
    </citation>
    <scope>NUCLEOTIDE SEQUENCE [LARGE SCALE GENOMIC DNA]</scope>
    <source>
        <strain evidence="4 5">FW10M-9</strain>
    </source>
</reference>
<dbReference type="InterPro" id="IPR050922">
    <property type="entry name" value="LytR/CpsA/Psr_CW_biosynth"/>
</dbReference>
<accession>A0A4P6FII9</accession>
<dbReference type="PANTHER" id="PTHR33392:SF6">
    <property type="entry name" value="POLYISOPRENYL-TEICHOIC ACID--PEPTIDOGLYCAN TEICHOIC ACID TRANSFERASE TAGU"/>
    <property type="match status" value="1"/>
</dbReference>
<dbReference type="OrthoDB" id="9782542at2"/>
<sequence>MAPTRPRHLPLRRTHRVRHIVALTLTGVLAFAGAAAAAMYVELQSKIDTSDVDALLGQVTDRPTLAPADPDDPYAGQALNVLVMGTDFRGEGNDALAGDGDEFHSDSTLVVHVSGDRSWVEVVSIPRDSLVDIPACPLPGGGTSKPRRGAMFNEAFTIGGGATQDVTGAAACTILTVEKLTGVAITDHVVVKMNGVIGVVDAIGGVRMCFPEPVKGSMVDLDLPAGQHTLTGYEAINFLRARKGQGMGLELGSDLERIKRQQAFFDAMMREVLAQNVVTDSPRLYQMVAAVLGSISTNPEIGSPAALAGLAWSLRDIDTTNIVFTPLAVATAPTNKDRVVWVISETKPLWARIAAGDPPPSVAASRSGASDDGSGDSGAGGGGGGGEQPQGGASTDTGAPVGGGAGSPTAEPPAGSPTDGSPTAGQDEATPTPTPSLLPGVCP</sequence>
<feature type="compositionally biased region" description="Gly residues" evidence="2">
    <location>
        <begin position="375"/>
        <end position="389"/>
    </location>
</feature>
<evidence type="ECO:0000259" key="3">
    <source>
        <dbReference type="Pfam" id="PF03816"/>
    </source>
</evidence>
<dbReference type="Proteomes" id="UP000292118">
    <property type="component" value="Chromosome"/>
</dbReference>
<dbReference type="AlphaFoldDB" id="A0A4P6FII9"/>
<dbReference type="RefSeq" id="WP_129188085.1">
    <property type="nucleotide sequence ID" value="NZ_CP035493.1"/>
</dbReference>
<organism evidence="4 5">
    <name type="scientific">Xylanimonas protaetiae</name>
    <dbReference type="NCBI Taxonomy" id="2509457"/>
    <lineage>
        <taxon>Bacteria</taxon>
        <taxon>Bacillati</taxon>
        <taxon>Actinomycetota</taxon>
        <taxon>Actinomycetes</taxon>
        <taxon>Micrococcales</taxon>
        <taxon>Promicromonosporaceae</taxon>
        <taxon>Xylanimonas</taxon>
    </lineage>
</organism>
<proteinExistence type="inferred from homology"/>
<dbReference type="EMBL" id="CP035493">
    <property type="protein sequence ID" value="QAY70378.1"/>
    <property type="molecule type" value="Genomic_DNA"/>
</dbReference>
<gene>
    <name evidence="4" type="ORF">ET471_10330</name>
</gene>